<accession>A0AAF0TC96</accession>
<name>A0AAF0TC96_SOLVR</name>
<dbReference type="FunFam" id="3.30.70.270:FF:000020">
    <property type="entry name" value="Transposon Tf2-6 polyprotein-like Protein"/>
    <property type="match status" value="1"/>
</dbReference>
<dbReference type="AlphaFoldDB" id="A0AAF0TC96"/>
<evidence type="ECO:0000259" key="2">
    <source>
        <dbReference type="Pfam" id="PF03732"/>
    </source>
</evidence>
<gene>
    <name evidence="4" type="ORF">MTR67_006921</name>
</gene>
<sequence>MAAFIDRFFPLEIREAKVLEFINLCQGNMSLREYALKFTQLSKFASTMVADPREMLSEKLKGKYIETKRVKTGDGNFSHARSDGHVRPRFQQRFSFQGYSNAPPKVYKDKVSSPKPEEGNGSGSSLPMFSCIMCGKKHEGKCITDTDGCLRFGKSGLKMRDFPMLTTKGREGKQALYSGSSSNAPKQNQLNALQTRGEQKGSPDVVTNPKKTDAVNSWPRPLTPSDIRRFLGFASYDRRFVEGFSSIAYPLTSLNRKKAKFIWFETWKKSFQEFKDRLTSVPVFTLPEGKDGFVVYCDASKIRQGCVLVQNGNVIAYASRKFKVHEKNYPTHDLELAAVVFSLKIWRHYLYGVQVDVFTDRKSLQCV</sequence>
<dbReference type="InterPro" id="IPR041577">
    <property type="entry name" value="RT_RNaseH_2"/>
</dbReference>
<dbReference type="PANTHER" id="PTHR34072:SF52">
    <property type="entry name" value="RIBONUCLEASE H"/>
    <property type="match status" value="1"/>
</dbReference>
<dbReference type="SUPFAM" id="SSF56672">
    <property type="entry name" value="DNA/RNA polymerases"/>
    <property type="match status" value="1"/>
</dbReference>
<dbReference type="InterPro" id="IPR005162">
    <property type="entry name" value="Retrotrans_gag_dom"/>
</dbReference>
<feature type="region of interest" description="Disordered" evidence="1">
    <location>
        <begin position="194"/>
        <end position="220"/>
    </location>
</feature>
<dbReference type="CDD" id="cd09274">
    <property type="entry name" value="RNase_HI_RT_Ty3"/>
    <property type="match status" value="1"/>
</dbReference>
<feature type="domain" description="Reverse transcriptase/retrotransposon-derived protein RNase H-like" evidence="3">
    <location>
        <begin position="263"/>
        <end position="356"/>
    </location>
</feature>
<dbReference type="Gene3D" id="3.30.70.270">
    <property type="match status" value="1"/>
</dbReference>
<evidence type="ECO:0000259" key="3">
    <source>
        <dbReference type="Pfam" id="PF17919"/>
    </source>
</evidence>
<dbReference type="PANTHER" id="PTHR34072">
    <property type="entry name" value="ENZYMATIC POLYPROTEIN-RELATED"/>
    <property type="match status" value="1"/>
</dbReference>
<evidence type="ECO:0000256" key="1">
    <source>
        <dbReference type="SAM" id="MobiDB-lite"/>
    </source>
</evidence>
<dbReference type="Pfam" id="PF03732">
    <property type="entry name" value="Retrotrans_gag"/>
    <property type="match status" value="1"/>
</dbReference>
<feature type="compositionally biased region" description="Basic and acidic residues" evidence="1">
    <location>
        <begin position="106"/>
        <end position="118"/>
    </location>
</feature>
<dbReference type="EMBL" id="CP133613">
    <property type="protein sequence ID" value="WMV13536.1"/>
    <property type="molecule type" value="Genomic_DNA"/>
</dbReference>
<dbReference type="InterPro" id="IPR043128">
    <property type="entry name" value="Rev_trsase/Diguanyl_cyclase"/>
</dbReference>
<evidence type="ECO:0000313" key="5">
    <source>
        <dbReference type="Proteomes" id="UP001234989"/>
    </source>
</evidence>
<dbReference type="InterPro" id="IPR043502">
    <property type="entry name" value="DNA/RNA_pol_sf"/>
</dbReference>
<reference evidence="4" key="1">
    <citation type="submission" date="2023-08" db="EMBL/GenBank/DDBJ databases">
        <title>A de novo genome assembly of Solanum verrucosum Schlechtendal, a Mexican diploid species geographically isolated from the other diploid A-genome species in potato relatives.</title>
        <authorList>
            <person name="Hosaka K."/>
        </authorList>
    </citation>
    <scope>NUCLEOTIDE SEQUENCE</scope>
    <source>
        <tissue evidence="4">Young leaves</tissue>
    </source>
</reference>
<protein>
    <submittedName>
        <fullName evidence="4">Uncharacterized protein</fullName>
    </submittedName>
</protein>
<proteinExistence type="predicted"/>
<feature type="region of interest" description="Disordered" evidence="1">
    <location>
        <begin position="99"/>
        <end position="123"/>
    </location>
</feature>
<keyword evidence="5" id="KW-1185">Reference proteome</keyword>
<dbReference type="Pfam" id="PF17919">
    <property type="entry name" value="RT_RNaseH_2"/>
    <property type="match status" value="1"/>
</dbReference>
<organism evidence="4 5">
    <name type="scientific">Solanum verrucosum</name>
    <dbReference type="NCBI Taxonomy" id="315347"/>
    <lineage>
        <taxon>Eukaryota</taxon>
        <taxon>Viridiplantae</taxon>
        <taxon>Streptophyta</taxon>
        <taxon>Embryophyta</taxon>
        <taxon>Tracheophyta</taxon>
        <taxon>Spermatophyta</taxon>
        <taxon>Magnoliopsida</taxon>
        <taxon>eudicotyledons</taxon>
        <taxon>Gunneridae</taxon>
        <taxon>Pentapetalae</taxon>
        <taxon>asterids</taxon>
        <taxon>lamiids</taxon>
        <taxon>Solanales</taxon>
        <taxon>Solanaceae</taxon>
        <taxon>Solanoideae</taxon>
        <taxon>Solaneae</taxon>
        <taxon>Solanum</taxon>
    </lineage>
</organism>
<dbReference type="Proteomes" id="UP001234989">
    <property type="component" value="Chromosome 2"/>
</dbReference>
<feature type="domain" description="Retrotransposon gag" evidence="2">
    <location>
        <begin position="2"/>
        <end position="62"/>
    </location>
</feature>
<evidence type="ECO:0000313" key="4">
    <source>
        <dbReference type="EMBL" id="WMV13536.1"/>
    </source>
</evidence>